<feature type="domain" description="Response regulatory" evidence="10">
    <location>
        <begin position="5"/>
        <end position="121"/>
    </location>
</feature>
<dbReference type="InterPro" id="IPR011006">
    <property type="entry name" value="CheY-like_superfamily"/>
</dbReference>
<dbReference type="SUPFAM" id="SSF55785">
    <property type="entry name" value="PYP-like sensor domain (PAS domain)"/>
    <property type="match status" value="1"/>
</dbReference>
<evidence type="ECO:0000256" key="3">
    <source>
        <dbReference type="ARBA" id="ARBA00012438"/>
    </source>
</evidence>
<dbReference type="CDD" id="cd16922">
    <property type="entry name" value="HATPase_EvgS-ArcB-TorS-like"/>
    <property type="match status" value="1"/>
</dbReference>
<dbReference type="CDD" id="cd17580">
    <property type="entry name" value="REC_2_DhkD-like"/>
    <property type="match status" value="1"/>
</dbReference>
<evidence type="ECO:0000256" key="1">
    <source>
        <dbReference type="ARBA" id="ARBA00000085"/>
    </source>
</evidence>
<dbReference type="NCBIfam" id="TIGR00229">
    <property type="entry name" value="sensory_box"/>
    <property type="match status" value="1"/>
</dbReference>
<dbReference type="Gene3D" id="3.30.565.10">
    <property type="entry name" value="Histidine kinase-like ATPase, C-terminal domain"/>
    <property type="match status" value="1"/>
</dbReference>
<accession>A0A7D7QF84</accession>
<dbReference type="Pfam" id="PF00512">
    <property type="entry name" value="HisKA"/>
    <property type="match status" value="1"/>
</dbReference>
<dbReference type="SUPFAM" id="SSF52172">
    <property type="entry name" value="CheY-like"/>
    <property type="match status" value="2"/>
</dbReference>
<organism evidence="13 14">
    <name type="scientific">Nostoc edaphicum CCNP1411</name>
    <dbReference type="NCBI Taxonomy" id="1472755"/>
    <lineage>
        <taxon>Bacteria</taxon>
        <taxon>Bacillati</taxon>
        <taxon>Cyanobacteriota</taxon>
        <taxon>Cyanophyceae</taxon>
        <taxon>Nostocales</taxon>
        <taxon>Nostocaceae</taxon>
        <taxon>Nostoc</taxon>
    </lineage>
</organism>
<dbReference type="Proteomes" id="UP000514713">
    <property type="component" value="Chromosome"/>
</dbReference>
<sequence length="676" mass="75059">MNVLRFLLLEDSLLDAELAQAILTEGGINCELIRVETGADFVAALETEGFDLILADYALPSFDGISALEIARNRCSEIPFIFVSAVLGEELAIEALKNGATDYVLKQRLGRLVPSVQRALREAKERRERKQVEESLQKSEARYRRIVDTSYEGIWMIDSQTQTEYVNQRLSQMLGYAAEEMLGRSIFDFMDQADDIAVEEKLEWLKGEGRDLKEGRLRCKDGSYIWTLISARAILNKQSEFLGAIAMLTDITDRKRTESERDRLLQLEQIARAEAEAANRIKDEFLAVLSHELRSPLNPILGWAKLLQMRKFDEILLQKGLETIERNAKLQAQLIEDLLDVSRILQGKLNLNMIPVDLVSTIEAAMETVRLAAEAKTIQIETMLDPTVGKVLGDSARLQQVFWNLLSNAVKFTGTGGKVNVRLECIDAQAQITVSDTGKGIHPDFLPHVFDYFCQGDSTTTRKFGGLGLGLAIARHLIEMHGGTIWVESLGEDQGASFTVRFPLFKDSATVKDDTNTDSSTAVFTSSPLMGIQVLIVDDNADTRDFFSFVLEQFGAIVTAVASGYEALQALTQSKPDILLSDIGMPEMNGYMLMEQVRTQEAAVGRKQIPAIALTAYAGEINQQKALKAGFQQHIVKPVAPEELLVAISNLVRCAEKSELIDTPRDKSTGILESKT</sequence>
<dbReference type="InterPro" id="IPR005467">
    <property type="entry name" value="His_kinase_dom"/>
</dbReference>
<dbReference type="SMART" id="SM00448">
    <property type="entry name" value="REC"/>
    <property type="match status" value="2"/>
</dbReference>
<dbReference type="PROSITE" id="PS50110">
    <property type="entry name" value="RESPONSE_REGULATORY"/>
    <property type="match status" value="2"/>
</dbReference>
<dbReference type="PANTHER" id="PTHR43547:SF2">
    <property type="entry name" value="HYBRID SIGNAL TRANSDUCTION HISTIDINE KINASE C"/>
    <property type="match status" value="1"/>
</dbReference>
<comment type="similarity">
    <text evidence="2">In the N-terminal section; belongs to the phytochrome family.</text>
</comment>
<dbReference type="InterPro" id="IPR003661">
    <property type="entry name" value="HisK_dim/P_dom"/>
</dbReference>
<dbReference type="SMART" id="SM00086">
    <property type="entry name" value="PAC"/>
    <property type="match status" value="1"/>
</dbReference>
<dbReference type="KEGG" id="ned:HUN01_09790"/>
<dbReference type="InterPro" id="IPR035965">
    <property type="entry name" value="PAS-like_dom_sf"/>
</dbReference>
<evidence type="ECO:0000313" key="14">
    <source>
        <dbReference type="Proteomes" id="UP000514713"/>
    </source>
</evidence>
<dbReference type="PROSITE" id="PS50113">
    <property type="entry name" value="PAC"/>
    <property type="match status" value="1"/>
</dbReference>
<evidence type="ECO:0000259" key="9">
    <source>
        <dbReference type="PROSITE" id="PS50109"/>
    </source>
</evidence>
<evidence type="ECO:0000259" key="10">
    <source>
        <dbReference type="PROSITE" id="PS50110"/>
    </source>
</evidence>
<dbReference type="Pfam" id="PF02518">
    <property type="entry name" value="HATPase_c"/>
    <property type="match status" value="1"/>
</dbReference>
<dbReference type="GO" id="GO:0000155">
    <property type="term" value="F:phosphorelay sensor kinase activity"/>
    <property type="evidence" value="ECO:0007669"/>
    <property type="project" value="InterPro"/>
</dbReference>
<dbReference type="InterPro" id="IPR001610">
    <property type="entry name" value="PAC"/>
</dbReference>
<dbReference type="InterPro" id="IPR003594">
    <property type="entry name" value="HATPase_dom"/>
</dbReference>
<dbReference type="InterPro" id="IPR000700">
    <property type="entry name" value="PAS-assoc_C"/>
</dbReference>
<dbReference type="Gene3D" id="3.40.50.2300">
    <property type="match status" value="2"/>
</dbReference>
<dbReference type="Pfam" id="PF00989">
    <property type="entry name" value="PAS"/>
    <property type="match status" value="1"/>
</dbReference>
<evidence type="ECO:0000313" key="13">
    <source>
        <dbReference type="EMBL" id="QMS87862.1"/>
    </source>
</evidence>
<dbReference type="Gene3D" id="1.10.287.130">
    <property type="match status" value="1"/>
</dbReference>
<protein>
    <recommendedName>
        <fullName evidence="7">Circadian input-output histidine kinase CikA</fullName>
        <ecNumber evidence="3">2.7.13.3</ecNumber>
    </recommendedName>
</protein>
<dbReference type="FunFam" id="3.30.565.10:FF:000010">
    <property type="entry name" value="Sensor histidine kinase RcsC"/>
    <property type="match status" value="1"/>
</dbReference>
<dbReference type="EC" id="2.7.13.3" evidence="3"/>
<dbReference type="RefSeq" id="WP_181931096.1">
    <property type="nucleotide sequence ID" value="NZ_CP054698.1"/>
</dbReference>
<dbReference type="GO" id="GO:0006355">
    <property type="term" value="P:regulation of DNA-templated transcription"/>
    <property type="evidence" value="ECO:0007669"/>
    <property type="project" value="InterPro"/>
</dbReference>
<evidence type="ECO:0000256" key="2">
    <source>
        <dbReference type="ARBA" id="ARBA00006402"/>
    </source>
</evidence>
<dbReference type="InterPro" id="IPR036890">
    <property type="entry name" value="HATPase_C_sf"/>
</dbReference>
<dbReference type="SMART" id="SM00388">
    <property type="entry name" value="HisKA"/>
    <property type="match status" value="1"/>
</dbReference>
<dbReference type="InterPro" id="IPR000014">
    <property type="entry name" value="PAS"/>
</dbReference>
<dbReference type="Gene3D" id="3.30.450.20">
    <property type="entry name" value="PAS domain"/>
    <property type="match status" value="1"/>
</dbReference>
<dbReference type="PROSITE" id="PS50109">
    <property type="entry name" value="HIS_KIN"/>
    <property type="match status" value="1"/>
</dbReference>
<feature type="modified residue" description="4-aspartylphosphate" evidence="8">
    <location>
        <position position="582"/>
    </location>
</feature>
<reference evidence="14" key="1">
    <citation type="submission" date="2020-06" db="EMBL/GenBank/DDBJ databases">
        <title>Nostoc edaphicum CCNP1411 genome.</title>
        <authorList>
            <person name="Fidor A."/>
            <person name="Grabski M."/>
            <person name="Gawor J."/>
            <person name="Gromadka R."/>
            <person name="Wegrzyn G."/>
            <person name="Mazur-Marzec H."/>
        </authorList>
    </citation>
    <scope>NUCLEOTIDE SEQUENCE [LARGE SCALE GENOMIC DNA]</scope>
    <source>
        <strain evidence="14">CCNP1411</strain>
    </source>
</reference>
<evidence type="ECO:0000256" key="6">
    <source>
        <dbReference type="ARBA" id="ARBA00023012"/>
    </source>
</evidence>
<keyword evidence="4 8" id="KW-0597">Phosphoprotein</keyword>
<dbReference type="InterPro" id="IPR013767">
    <property type="entry name" value="PAS_fold"/>
</dbReference>
<evidence type="ECO:0000256" key="8">
    <source>
        <dbReference type="PROSITE-ProRule" id="PRU00169"/>
    </source>
</evidence>
<feature type="domain" description="PAS" evidence="11">
    <location>
        <begin position="139"/>
        <end position="203"/>
    </location>
</feature>
<dbReference type="CDD" id="cd00156">
    <property type="entry name" value="REC"/>
    <property type="match status" value="1"/>
</dbReference>
<dbReference type="EMBL" id="CP054698">
    <property type="protein sequence ID" value="QMS87862.1"/>
    <property type="molecule type" value="Genomic_DNA"/>
</dbReference>
<dbReference type="PROSITE" id="PS50112">
    <property type="entry name" value="PAS"/>
    <property type="match status" value="1"/>
</dbReference>
<dbReference type="InterPro" id="IPR004358">
    <property type="entry name" value="Sig_transdc_His_kin-like_C"/>
</dbReference>
<evidence type="ECO:0000256" key="4">
    <source>
        <dbReference type="ARBA" id="ARBA00022553"/>
    </source>
</evidence>
<evidence type="ECO:0000256" key="5">
    <source>
        <dbReference type="ARBA" id="ARBA00022777"/>
    </source>
</evidence>
<feature type="domain" description="Histidine kinase" evidence="9">
    <location>
        <begin position="288"/>
        <end position="506"/>
    </location>
</feature>
<evidence type="ECO:0000256" key="7">
    <source>
        <dbReference type="ARBA" id="ARBA00074306"/>
    </source>
</evidence>
<dbReference type="PANTHER" id="PTHR43547">
    <property type="entry name" value="TWO-COMPONENT HISTIDINE KINASE"/>
    <property type="match status" value="1"/>
</dbReference>
<dbReference type="InterPro" id="IPR036097">
    <property type="entry name" value="HisK_dim/P_sf"/>
</dbReference>
<dbReference type="SUPFAM" id="SSF47384">
    <property type="entry name" value="Homodimeric domain of signal transducing histidine kinase"/>
    <property type="match status" value="1"/>
</dbReference>
<proteinExistence type="inferred from homology"/>
<dbReference type="CDD" id="cd00130">
    <property type="entry name" value="PAS"/>
    <property type="match status" value="1"/>
</dbReference>
<feature type="modified residue" description="4-aspartylphosphate" evidence="8">
    <location>
        <position position="56"/>
    </location>
</feature>
<dbReference type="InterPro" id="IPR001789">
    <property type="entry name" value="Sig_transdc_resp-reg_receiver"/>
</dbReference>
<gene>
    <name evidence="13" type="ORF">HUN01_09790</name>
</gene>
<dbReference type="PRINTS" id="PR00344">
    <property type="entry name" value="BCTRLSENSOR"/>
</dbReference>
<keyword evidence="5" id="KW-0418">Kinase</keyword>
<evidence type="ECO:0000259" key="11">
    <source>
        <dbReference type="PROSITE" id="PS50112"/>
    </source>
</evidence>
<keyword evidence="6" id="KW-0902">Two-component regulatory system</keyword>
<comment type="catalytic activity">
    <reaction evidence="1">
        <text>ATP + protein L-histidine = ADP + protein N-phospho-L-histidine.</text>
        <dbReference type="EC" id="2.7.13.3"/>
    </reaction>
</comment>
<feature type="domain" description="Response regulatory" evidence="10">
    <location>
        <begin position="533"/>
        <end position="652"/>
    </location>
</feature>
<dbReference type="SMART" id="SM00091">
    <property type="entry name" value="PAS"/>
    <property type="match status" value="1"/>
</dbReference>
<feature type="domain" description="PAC" evidence="12">
    <location>
        <begin position="211"/>
        <end position="263"/>
    </location>
</feature>
<dbReference type="AlphaFoldDB" id="A0A7D7QF84"/>
<dbReference type="CDD" id="cd00082">
    <property type="entry name" value="HisKA"/>
    <property type="match status" value="1"/>
</dbReference>
<keyword evidence="14" id="KW-1185">Reference proteome</keyword>
<dbReference type="SMART" id="SM00387">
    <property type="entry name" value="HATPase_c"/>
    <property type="match status" value="1"/>
</dbReference>
<name>A0A7D7QF84_9NOSO</name>
<dbReference type="SUPFAM" id="SSF55874">
    <property type="entry name" value="ATPase domain of HSP90 chaperone/DNA topoisomerase II/histidine kinase"/>
    <property type="match status" value="1"/>
</dbReference>
<evidence type="ECO:0000259" key="12">
    <source>
        <dbReference type="PROSITE" id="PS50113"/>
    </source>
</evidence>
<dbReference type="Pfam" id="PF00072">
    <property type="entry name" value="Response_reg"/>
    <property type="match status" value="2"/>
</dbReference>
<keyword evidence="5" id="KW-0808">Transferase</keyword>